<name>A0A8S1HMW7_9PELO</name>
<evidence type="ECO:0000259" key="8">
    <source>
        <dbReference type="PROSITE" id="PS50056"/>
    </source>
</evidence>
<dbReference type="InterPro" id="IPR044506">
    <property type="entry name" value="CDC14_C"/>
</dbReference>
<dbReference type="InterPro" id="IPR016130">
    <property type="entry name" value="Tyr_Pase_AS"/>
</dbReference>
<dbReference type="InterPro" id="IPR020422">
    <property type="entry name" value="TYR_PHOSPHATASE_DUAL_dom"/>
</dbReference>
<evidence type="ECO:0000313" key="10">
    <source>
        <dbReference type="Proteomes" id="UP000835052"/>
    </source>
</evidence>
<feature type="region of interest" description="Disordered" evidence="5">
    <location>
        <begin position="669"/>
        <end position="705"/>
    </location>
</feature>
<comment type="similarity">
    <text evidence="1">Belongs to the protein-tyrosine phosphatase family. Non-receptor class CDC14 subfamily.</text>
</comment>
<dbReference type="CDD" id="cd14499">
    <property type="entry name" value="CDC14_C"/>
    <property type="match status" value="1"/>
</dbReference>
<dbReference type="Pfam" id="PF22785">
    <property type="entry name" value="Tc-R-P"/>
    <property type="match status" value="1"/>
</dbReference>
<feature type="domain" description="Tyrosine specific protein phosphatases" evidence="8">
    <location>
        <begin position="276"/>
        <end position="338"/>
    </location>
</feature>
<evidence type="ECO:0000256" key="3">
    <source>
        <dbReference type="ARBA" id="ARBA00022801"/>
    </source>
</evidence>
<accession>A0A8S1HMW7</accession>
<dbReference type="SUPFAM" id="SSF52799">
    <property type="entry name" value="(Phosphotyrosine protein) phosphatases II"/>
    <property type="match status" value="2"/>
</dbReference>
<dbReference type="SMART" id="SM00195">
    <property type="entry name" value="DSPc"/>
    <property type="match status" value="1"/>
</dbReference>
<comment type="caution">
    <text evidence="9">The sequence shown here is derived from an EMBL/GenBank/DDBJ whole genome shotgun (WGS) entry which is preliminary data.</text>
</comment>
<evidence type="ECO:0000256" key="4">
    <source>
        <dbReference type="ARBA" id="ARBA00022912"/>
    </source>
</evidence>
<dbReference type="InterPro" id="IPR050561">
    <property type="entry name" value="PTP"/>
</dbReference>
<evidence type="ECO:0000259" key="6">
    <source>
        <dbReference type="PROSITE" id="PS50054"/>
    </source>
</evidence>
<dbReference type="InterPro" id="IPR000242">
    <property type="entry name" value="PTP_cat"/>
</dbReference>
<dbReference type="EC" id="3.1.3.48" evidence="2"/>
<evidence type="ECO:0000313" key="9">
    <source>
        <dbReference type="EMBL" id="CAD6195718.1"/>
    </source>
</evidence>
<proteinExistence type="inferred from homology"/>
<dbReference type="InterPro" id="IPR029021">
    <property type="entry name" value="Prot-tyrosine_phosphatase-like"/>
</dbReference>
<dbReference type="Proteomes" id="UP000835052">
    <property type="component" value="Unassembled WGS sequence"/>
</dbReference>
<evidence type="ECO:0000256" key="2">
    <source>
        <dbReference type="ARBA" id="ARBA00013064"/>
    </source>
</evidence>
<feature type="region of interest" description="Disordered" evidence="5">
    <location>
        <begin position="410"/>
        <end position="449"/>
    </location>
</feature>
<sequence>MVSVSKKNLVDPRLLIGNLVQVLPDQLYFACLNEDIGEHVAGQVLYISLHGKFHYEPFYEDFGPWNLSVLYRLCILVDNIVNSEHRRGRKVVMYCADNGRIDIEKVRVNAAYVMAAYLIIYHNYTADNAYLVIEAAQPPKFIGFRDAAMSHPSYFLHVHDVLRGVEKALQLGWLDFTDFDYLEYERYEKVENGDFNWIIPGKILSFCGPHRESRVEDGYPYHAPHVYFDYFNSHGISTIVRLNVKVYEAKDFTDAGFDHVDLFFVDGSTPSDEIVQKFIDVVDNAEGGVAVHCKAGLGRTGTLIACWMMKEYALTAAECMAWLRICRPGSVIGPQQGFLIEKQRFCWSLSKNNGVHMARKGRSGEKKNVTKLVNKVDGIKLAPRRDTSPSCSRTLPASFCDVRSRENCRPRPNILPVRRKDRRPGAVVPEGNSNDVDDETKLDEKGRSQGDRLLAIKARSQHEHQIDAPQLTTFGRSHRSTAPPLVLPSQAFLNKNREPITPPRSRTRSNNINNNHTNNINQGQNSPTYRSTRGVGNAATAAANAKTGNEVLQFSNSLLYKPSSAVFPSIASRRSDATRFSSPTTPIKPMTPTTTSAARLNPFRNHDVTSSPISRCTVSAARSDFMRSIFSMEASMTAKTNAQRKIQLARPRPYPPQGVRVELAANGNAYDLRPRVIREQGSPPGSQLPPNTDALLGNRRKKRST</sequence>
<gene>
    <name evidence="9" type="ORF">CAUJ_LOCUS11637</name>
</gene>
<feature type="compositionally biased region" description="Low complexity" evidence="5">
    <location>
        <begin position="508"/>
        <end position="525"/>
    </location>
</feature>
<dbReference type="Gene3D" id="3.90.190.10">
    <property type="entry name" value="Protein tyrosine phosphatase superfamily"/>
    <property type="match status" value="2"/>
</dbReference>
<feature type="region of interest" description="Disordered" evidence="5">
    <location>
        <begin position="495"/>
        <end position="533"/>
    </location>
</feature>
<reference evidence="9" key="1">
    <citation type="submission" date="2020-10" db="EMBL/GenBank/DDBJ databases">
        <authorList>
            <person name="Kikuchi T."/>
        </authorList>
    </citation>
    <scope>NUCLEOTIDE SEQUENCE</scope>
    <source>
        <strain evidence="9">NKZ352</strain>
    </source>
</reference>
<dbReference type="InterPro" id="IPR029260">
    <property type="entry name" value="DSPn"/>
</dbReference>
<dbReference type="AlphaFoldDB" id="A0A8S1HMW7"/>
<evidence type="ECO:0000256" key="1">
    <source>
        <dbReference type="ARBA" id="ARBA00007315"/>
    </source>
</evidence>
<dbReference type="Pfam" id="PF14671">
    <property type="entry name" value="DSPn"/>
    <property type="match status" value="1"/>
</dbReference>
<dbReference type="FunFam" id="3.90.190.10:FF:000006">
    <property type="entry name" value="Dual specificity protein phosphatase CDC14B"/>
    <property type="match status" value="1"/>
</dbReference>
<dbReference type="PANTHER" id="PTHR23339">
    <property type="entry name" value="TYROSINE SPECIFIC PROTEIN PHOSPHATASE AND DUAL SPECIFICITY PROTEIN PHOSPHATASE"/>
    <property type="match status" value="1"/>
</dbReference>
<keyword evidence="10" id="KW-1185">Reference proteome</keyword>
<dbReference type="OrthoDB" id="266663at2759"/>
<dbReference type="PROSITE" id="PS00383">
    <property type="entry name" value="TYR_PHOSPHATASE_1"/>
    <property type="match status" value="1"/>
</dbReference>
<dbReference type="PROSITE" id="PS50054">
    <property type="entry name" value="TYR_PHOSPHATASE_DUAL"/>
    <property type="match status" value="1"/>
</dbReference>
<organism evidence="9 10">
    <name type="scientific">Caenorhabditis auriculariae</name>
    <dbReference type="NCBI Taxonomy" id="2777116"/>
    <lineage>
        <taxon>Eukaryota</taxon>
        <taxon>Metazoa</taxon>
        <taxon>Ecdysozoa</taxon>
        <taxon>Nematoda</taxon>
        <taxon>Chromadorea</taxon>
        <taxon>Rhabditida</taxon>
        <taxon>Rhabditina</taxon>
        <taxon>Rhabditomorpha</taxon>
        <taxon>Rhabditoidea</taxon>
        <taxon>Rhabditidae</taxon>
        <taxon>Peloderinae</taxon>
        <taxon>Caenorhabditis</taxon>
    </lineage>
</organism>
<dbReference type="PROSITE" id="PS50056">
    <property type="entry name" value="TYR_PHOSPHATASE_2"/>
    <property type="match status" value="1"/>
</dbReference>
<evidence type="ECO:0000256" key="5">
    <source>
        <dbReference type="SAM" id="MobiDB-lite"/>
    </source>
</evidence>
<dbReference type="PROSITE" id="PS50055">
    <property type="entry name" value="TYR_PHOSPHATASE_PTP"/>
    <property type="match status" value="1"/>
</dbReference>
<feature type="domain" description="Tyrosine-protein phosphatase" evidence="7">
    <location>
        <begin position="82"/>
        <end position="305"/>
    </location>
</feature>
<keyword evidence="4" id="KW-0904">Protein phosphatase</keyword>
<feature type="compositionally biased region" description="Low complexity" evidence="5">
    <location>
        <begin position="583"/>
        <end position="595"/>
    </location>
</feature>
<feature type="region of interest" description="Disordered" evidence="5">
    <location>
        <begin position="573"/>
        <end position="595"/>
    </location>
</feature>
<dbReference type="CDD" id="cd17657">
    <property type="entry name" value="CDC14_N"/>
    <property type="match status" value="1"/>
</dbReference>
<dbReference type="InterPro" id="IPR000387">
    <property type="entry name" value="Tyr_Pase_dom"/>
</dbReference>
<dbReference type="GO" id="GO:0004725">
    <property type="term" value="F:protein tyrosine phosphatase activity"/>
    <property type="evidence" value="ECO:0007669"/>
    <property type="project" value="UniProtKB-EC"/>
</dbReference>
<dbReference type="EMBL" id="CAJGYM010000059">
    <property type="protein sequence ID" value="CAD6195718.1"/>
    <property type="molecule type" value="Genomic_DNA"/>
</dbReference>
<protein>
    <recommendedName>
        <fullName evidence="2">protein-tyrosine-phosphatase</fullName>
        <ecNumber evidence="2">3.1.3.48</ecNumber>
    </recommendedName>
</protein>
<feature type="domain" description="Tyrosine-protein phosphatase" evidence="6">
    <location>
        <begin position="194"/>
        <end position="351"/>
    </location>
</feature>
<keyword evidence="3" id="KW-0378">Hydrolase</keyword>
<evidence type="ECO:0000259" key="7">
    <source>
        <dbReference type="PROSITE" id="PS50055"/>
    </source>
</evidence>